<feature type="chain" id="PRO_5039901774" evidence="1">
    <location>
        <begin position="23"/>
        <end position="307"/>
    </location>
</feature>
<evidence type="ECO:0000313" key="3">
    <source>
        <dbReference type="Proteomes" id="UP001107558"/>
    </source>
</evidence>
<reference evidence="2" key="1">
    <citation type="submission" date="2021-03" db="EMBL/GenBank/DDBJ databases">
        <title>Chromosome level genome of the anhydrobiotic midge Polypedilum vanderplanki.</title>
        <authorList>
            <person name="Yoshida Y."/>
            <person name="Kikawada T."/>
            <person name="Gusev O."/>
        </authorList>
    </citation>
    <scope>NUCLEOTIDE SEQUENCE</scope>
    <source>
        <strain evidence="2">NIAS01</strain>
        <tissue evidence="2">Whole body or cell culture</tissue>
    </source>
</reference>
<keyword evidence="3" id="KW-1185">Reference proteome</keyword>
<accession>A0A9J6BIJ6</accession>
<evidence type="ECO:0000313" key="2">
    <source>
        <dbReference type="EMBL" id="KAG5669371.1"/>
    </source>
</evidence>
<dbReference type="EMBL" id="JADBJN010000004">
    <property type="protein sequence ID" value="KAG5669371.1"/>
    <property type="molecule type" value="Genomic_DNA"/>
</dbReference>
<dbReference type="AlphaFoldDB" id="A0A9J6BIJ6"/>
<feature type="signal peptide" evidence="1">
    <location>
        <begin position="1"/>
        <end position="22"/>
    </location>
</feature>
<comment type="caution">
    <text evidence="2">The sequence shown here is derived from an EMBL/GenBank/DDBJ whole genome shotgun (WGS) entry which is preliminary data.</text>
</comment>
<name>A0A9J6BIJ6_POLVA</name>
<gene>
    <name evidence="2" type="ORF">PVAND_017258</name>
</gene>
<proteinExistence type="predicted"/>
<evidence type="ECO:0000256" key="1">
    <source>
        <dbReference type="SAM" id="SignalP"/>
    </source>
</evidence>
<dbReference type="Proteomes" id="UP001107558">
    <property type="component" value="Chromosome 4"/>
</dbReference>
<organism evidence="2 3">
    <name type="scientific">Polypedilum vanderplanki</name>
    <name type="common">Sleeping chironomid midge</name>
    <dbReference type="NCBI Taxonomy" id="319348"/>
    <lineage>
        <taxon>Eukaryota</taxon>
        <taxon>Metazoa</taxon>
        <taxon>Ecdysozoa</taxon>
        <taxon>Arthropoda</taxon>
        <taxon>Hexapoda</taxon>
        <taxon>Insecta</taxon>
        <taxon>Pterygota</taxon>
        <taxon>Neoptera</taxon>
        <taxon>Endopterygota</taxon>
        <taxon>Diptera</taxon>
        <taxon>Nematocera</taxon>
        <taxon>Chironomoidea</taxon>
        <taxon>Chironomidae</taxon>
        <taxon>Chironominae</taxon>
        <taxon>Polypedilum</taxon>
        <taxon>Polypedilum</taxon>
    </lineage>
</organism>
<protein>
    <submittedName>
        <fullName evidence="2">Uncharacterized protein</fullName>
    </submittedName>
</protein>
<sequence>MNFGHFYKFFLILIFIFRNFTAVEVKIWDKNFTPDKFEVDVKNGNLTKYYFDFFQKIGLKENYKQIGRISQAIADVIDEFFIRQQIHFGVLIRKPLTLEYEEIIDKILSKDKEIQSITIYNSRANKSKNCLTLYSEFFFKEYSQSNIRLRFDPRKLKVLKILLKCNELKKIKEIEKLKQDLLQKHIVDLYSYYICQRNETTVEIITYEWFDADSCNQQKIKILNSFDIKTQKWQKPLKNYEKFKRFNGCQIRTIEDPYVHENKEKKYLSEYGEFMHIVAEKANFTLKIINISNDEIDLYIFLDIQHK</sequence>
<keyword evidence="1" id="KW-0732">Signal</keyword>